<dbReference type="Proteomes" id="UP000002489">
    <property type="component" value="Unassembled WGS sequence"/>
</dbReference>
<dbReference type="SUPFAM" id="SSF52317">
    <property type="entry name" value="Class I glutamine amidotransferase-like"/>
    <property type="match status" value="1"/>
</dbReference>
<reference evidence="1" key="2">
    <citation type="submission" date="2025-08" db="UniProtKB">
        <authorList>
            <consortium name="EnsemblFungi"/>
        </authorList>
    </citation>
    <scope>IDENTIFICATION</scope>
    <source>
        <strain evidence="1">4287 / CBS 123668 / FGSC 9935 / NRRL 34936</strain>
    </source>
</reference>
<dbReference type="Pfam" id="PF01965">
    <property type="entry name" value="DJ-1_PfpI"/>
    <property type="match status" value="1"/>
</dbReference>
<accession>A0A0D2Y0J0</accession>
<organism evidence="1 2">
    <name type="scientific">Fusarium oxysporum (strain Fo5176)</name>
    <name type="common">Fusarium vascular wilt</name>
    <dbReference type="NCBI Taxonomy" id="660025"/>
    <lineage>
        <taxon>Eukaryota</taxon>
        <taxon>Fungi</taxon>
        <taxon>Dikarya</taxon>
        <taxon>Ascomycota</taxon>
        <taxon>Pezizomycotina</taxon>
        <taxon>Sordariomycetes</taxon>
        <taxon>Hypocreomycetidae</taxon>
        <taxon>Hypocreales</taxon>
        <taxon>Nectriaceae</taxon>
        <taxon>Fusarium</taxon>
        <taxon>Fusarium oxysporum species complex</taxon>
    </lineage>
</organism>
<dbReference type="AlphaFoldDB" id="A0A0D2Y0J0"/>
<evidence type="ECO:0000313" key="2">
    <source>
        <dbReference type="Proteomes" id="UP000002489"/>
    </source>
</evidence>
<dbReference type="Gene3D" id="3.40.50.880">
    <property type="match status" value="1"/>
</dbReference>
<proteinExistence type="predicted"/>
<protein>
    <submittedName>
        <fullName evidence="1">Uncharacterized protein</fullName>
    </submittedName>
</protein>
<evidence type="ECO:0000313" key="1">
    <source>
        <dbReference type="EnsemblFungi" id="FOXG_09778P0"/>
    </source>
</evidence>
<dbReference type="PANTHER" id="PTHR43130">
    <property type="entry name" value="ARAC-FAMILY TRANSCRIPTIONAL REGULATOR"/>
    <property type="match status" value="1"/>
</dbReference>
<sequence>MSVPFDLAKPNRTIHIGVILMNSETEILDVAPIDFLYGLSKNAWKSSFEGVAPAKLESETMDMEFHWVSEKGTDSPCILTSGIKLVATDSFDTCPPLDIVLMGANSARYTPNEAELAFVRKAYDECSAFLVICGGVLIPLQAGILNGKTATGPIVLIDTVRKQAPEVNWVTKRWVRDGKLWTSGALLNGTDMMTNFMKHYWGGEGGFVDFLTKLGAWPDRDVDYKDADFTGLV</sequence>
<dbReference type="EnsemblFungi" id="FOXG_09778T0">
    <property type="protein sequence ID" value="FOXG_09778P0"/>
    <property type="gene ID" value="FOXG_09778"/>
</dbReference>
<dbReference type="InterPro" id="IPR029062">
    <property type="entry name" value="Class_I_gatase-like"/>
</dbReference>
<dbReference type="InterPro" id="IPR052158">
    <property type="entry name" value="INH-QAR"/>
</dbReference>
<dbReference type="STRING" id="426428.A0A0D2Y0J0"/>
<dbReference type="InterPro" id="IPR002818">
    <property type="entry name" value="DJ-1/PfpI"/>
</dbReference>
<dbReference type="VEuPathDB" id="FungiDB:FOXG_09778"/>
<dbReference type="PANTHER" id="PTHR43130:SF7">
    <property type="entry name" value="DJ-1_PFPI DOMAIN-CONTAINING PROTEIN"/>
    <property type="match status" value="1"/>
</dbReference>
<gene>
    <name evidence="1" type="primary">28951302</name>
</gene>
<name>A0A0D2Y0J0_FUSOF</name>
<reference evidence="2" key="1">
    <citation type="journal article" date="2012" name="Mol. Plant Microbe Interact.">
        <title>A highly conserved effector in Fusarium oxysporum is required for full virulence on Arabidopsis.</title>
        <authorList>
            <person name="Thatcher L.F."/>
            <person name="Gardiner D.M."/>
            <person name="Kazan K."/>
            <person name="Manners J."/>
        </authorList>
    </citation>
    <scope>NUCLEOTIDE SEQUENCE [LARGE SCALE GENOMIC DNA]</scope>
    <source>
        <strain evidence="2">Fo5176</strain>
    </source>
</reference>